<organism evidence="3 4">
    <name type="scientific">Actinopolymorpha cephalotaxi</name>
    <dbReference type="NCBI Taxonomy" id="504797"/>
    <lineage>
        <taxon>Bacteria</taxon>
        <taxon>Bacillati</taxon>
        <taxon>Actinomycetota</taxon>
        <taxon>Actinomycetes</taxon>
        <taxon>Propionibacteriales</taxon>
        <taxon>Actinopolymorphaceae</taxon>
        <taxon>Actinopolymorpha</taxon>
    </lineage>
</organism>
<proteinExistence type="predicted"/>
<evidence type="ECO:0000313" key="4">
    <source>
        <dbReference type="Proteomes" id="UP000199052"/>
    </source>
</evidence>
<reference evidence="2 5" key="2">
    <citation type="submission" date="2020-07" db="EMBL/GenBank/DDBJ databases">
        <title>Sequencing the genomes of 1000 actinobacteria strains.</title>
        <authorList>
            <person name="Klenk H.-P."/>
        </authorList>
    </citation>
    <scope>NUCLEOTIDE SEQUENCE [LARGE SCALE GENOMIC DNA]</scope>
    <source>
        <strain evidence="2 5">DSM 45117</strain>
    </source>
</reference>
<protein>
    <submittedName>
        <fullName evidence="3">Uncharacterized protein</fullName>
    </submittedName>
</protein>
<dbReference type="Proteomes" id="UP000199052">
    <property type="component" value="Unassembled WGS sequence"/>
</dbReference>
<dbReference type="STRING" id="504797.SAMN05421678_12412"/>
<dbReference type="AlphaFoldDB" id="A0A1I3BG78"/>
<dbReference type="EMBL" id="JACBZA010000001">
    <property type="protein sequence ID" value="NYH86362.1"/>
    <property type="molecule type" value="Genomic_DNA"/>
</dbReference>
<dbReference type="EMBL" id="FOOI01000024">
    <property type="protein sequence ID" value="SFH61076.1"/>
    <property type="molecule type" value="Genomic_DNA"/>
</dbReference>
<gene>
    <name evidence="2" type="ORF">FHR37_005213</name>
    <name evidence="3" type="ORF">SAMN05421678_12412</name>
</gene>
<dbReference type="Proteomes" id="UP000533017">
    <property type="component" value="Unassembled WGS sequence"/>
</dbReference>
<evidence type="ECO:0000256" key="1">
    <source>
        <dbReference type="SAM" id="MobiDB-lite"/>
    </source>
</evidence>
<sequence length="316" mass="35302">MQVAPALGDVRREGPVLPLRNLGGRARERRVQRARQLVGVARHVQQPERTRAGRELPDRAGVSLAGVHQVGAVRRPVVAPRIRTQVVATGGAYPLLLGRQSHRGTEKRSQRLAQRERLLGPHRRRVVRSGVEHGHDRGLRRERAYLRDRQQGPHDAERRHFYRPARHLLQQPGRFHAGEVGRGELGPHGAEVGPDHHLTCRNVDQAVLDPGERARDIHAELLVSWRRGTARSRLPESLAAQAPGRPSVVGRGSSYDLRPPPGWCPRTWLRSGRAHRPTRASWAPVPRKVGIGLDAMSGRTRVMLARSARTEDNGRI</sequence>
<keyword evidence="5" id="KW-1185">Reference proteome</keyword>
<feature type="region of interest" description="Disordered" evidence="1">
    <location>
        <begin position="236"/>
        <end position="256"/>
    </location>
</feature>
<accession>A0A1I3BG78</accession>
<evidence type="ECO:0000313" key="2">
    <source>
        <dbReference type="EMBL" id="NYH86362.1"/>
    </source>
</evidence>
<evidence type="ECO:0000313" key="3">
    <source>
        <dbReference type="EMBL" id="SFH61076.1"/>
    </source>
</evidence>
<evidence type="ECO:0000313" key="5">
    <source>
        <dbReference type="Proteomes" id="UP000533017"/>
    </source>
</evidence>
<reference evidence="3 4" key="1">
    <citation type="submission" date="2016-10" db="EMBL/GenBank/DDBJ databases">
        <authorList>
            <person name="de Groot N.N."/>
        </authorList>
    </citation>
    <scope>NUCLEOTIDE SEQUENCE [LARGE SCALE GENOMIC DNA]</scope>
    <source>
        <strain evidence="3 4">CPCC 202808</strain>
    </source>
</reference>
<name>A0A1I3BG78_9ACTN</name>